<protein>
    <recommendedName>
        <fullName evidence="1">J domain-containing protein</fullName>
    </recommendedName>
</protein>
<dbReference type="AlphaFoldDB" id="A0A4Q4ZB05"/>
<evidence type="ECO:0000259" key="1">
    <source>
        <dbReference type="PROSITE" id="PS50076"/>
    </source>
</evidence>
<dbReference type="SUPFAM" id="SSF46565">
    <property type="entry name" value="Chaperone J-domain"/>
    <property type="match status" value="1"/>
</dbReference>
<dbReference type="InterPro" id="IPR052276">
    <property type="entry name" value="Diphthamide-biosynth_chaperone"/>
</dbReference>
<dbReference type="Pfam" id="PF00226">
    <property type="entry name" value="DnaJ"/>
    <property type="match status" value="1"/>
</dbReference>
<dbReference type="InterPro" id="IPR001623">
    <property type="entry name" value="DnaJ_domain"/>
</dbReference>
<dbReference type="Proteomes" id="UP000295198">
    <property type="component" value="Unassembled WGS sequence"/>
</dbReference>
<organism evidence="2 3">
    <name type="scientific">Nocardioides guangzhouensis</name>
    <dbReference type="NCBI Taxonomy" id="2497878"/>
    <lineage>
        <taxon>Bacteria</taxon>
        <taxon>Bacillati</taxon>
        <taxon>Actinomycetota</taxon>
        <taxon>Actinomycetes</taxon>
        <taxon>Propionibacteriales</taxon>
        <taxon>Nocardioidaceae</taxon>
        <taxon>Nocardioides</taxon>
    </lineage>
</organism>
<keyword evidence="3" id="KW-1185">Reference proteome</keyword>
<dbReference type="PRINTS" id="PR00625">
    <property type="entry name" value="JDOMAIN"/>
</dbReference>
<sequence>MSRVWRQQVRAVRATTALERRVLMDDRRLEAFRLLGIPAGSDRATVAHAYRRLARETHPDVSTDPLAMDRFVALADAYRVASQPPAAESFDVVLAAPGPSVRPGRGEASPDRSTRVRGFWISTSLAGAAPGPPIVAGPVMVRPAPSAPDRGVRRG</sequence>
<feature type="domain" description="J" evidence="1">
    <location>
        <begin position="30"/>
        <end position="94"/>
    </location>
</feature>
<name>A0A4Q4ZB05_9ACTN</name>
<dbReference type="EMBL" id="SDKM01000019">
    <property type="protein sequence ID" value="RYP85093.1"/>
    <property type="molecule type" value="Genomic_DNA"/>
</dbReference>
<dbReference type="InterPro" id="IPR036869">
    <property type="entry name" value="J_dom_sf"/>
</dbReference>
<proteinExistence type="predicted"/>
<reference evidence="2 3" key="1">
    <citation type="submission" date="2019-01" db="EMBL/GenBank/DDBJ databases">
        <title>Nocardioides guangzhouensis sp. nov., an actinobacterium isolated from soil.</title>
        <authorList>
            <person name="Fu Y."/>
            <person name="Cai Y."/>
            <person name="Lin Z."/>
            <person name="Chen P."/>
        </authorList>
    </citation>
    <scope>NUCLEOTIDE SEQUENCE [LARGE SCALE GENOMIC DNA]</scope>
    <source>
        <strain evidence="2 3">130</strain>
    </source>
</reference>
<evidence type="ECO:0000313" key="3">
    <source>
        <dbReference type="Proteomes" id="UP000295198"/>
    </source>
</evidence>
<dbReference type="PANTHER" id="PTHR44240:SF10">
    <property type="entry name" value="J DOMAIN-CONTAINING PROTEIN"/>
    <property type="match status" value="1"/>
</dbReference>
<dbReference type="Gene3D" id="1.10.287.110">
    <property type="entry name" value="DnaJ domain"/>
    <property type="match status" value="1"/>
</dbReference>
<dbReference type="SMART" id="SM00271">
    <property type="entry name" value="DnaJ"/>
    <property type="match status" value="1"/>
</dbReference>
<comment type="caution">
    <text evidence="2">The sequence shown here is derived from an EMBL/GenBank/DDBJ whole genome shotgun (WGS) entry which is preliminary data.</text>
</comment>
<evidence type="ECO:0000313" key="2">
    <source>
        <dbReference type="EMBL" id="RYP85093.1"/>
    </source>
</evidence>
<dbReference type="PANTHER" id="PTHR44240">
    <property type="entry name" value="DNAJ DOMAIN (PROKARYOTIC HEAT SHOCK PROTEIN)-RELATED"/>
    <property type="match status" value="1"/>
</dbReference>
<dbReference type="OrthoDB" id="166297at2"/>
<dbReference type="PROSITE" id="PS50076">
    <property type="entry name" value="DNAJ_2"/>
    <property type="match status" value="1"/>
</dbReference>
<dbReference type="CDD" id="cd06257">
    <property type="entry name" value="DnaJ"/>
    <property type="match status" value="1"/>
</dbReference>
<gene>
    <name evidence="2" type="ORF">EKO23_14000</name>
</gene>
<accession>A0A4Q4ZB05</accession>